<evidence type="ECO:0000259" key="6">
    <source>
        <dbReference type="Pfam" id="PF13462"/>
    </source>
</evidence>
<dbReference type="Pfam" id="PF13462">
    <property type="entry name" value="Thioredoxin_4"/>
    <property type="match status" value="1"/>
</dbReference>
<dbReference type="PANTHER" id="PTHR13887">
    <property type="entry name" value="GLUTATHIONE S-TRANSFERASE KAPPA"/>
    <property type="match status" value="1"/>
</dbReference>
<dbReference type="InterPro" id="IPR012336">
    <property type="entry name" value="Thioredoxin-like_fold"/>
</dbReference>
<accession>A0A2M7CHT8</accession>
<evidence type="ECO:0000313" key="7">
    <source>
        <dbReference type="EMBL" id="PIV25205.1"/>
    </source>
</evidence>
<dbReference type="GO" id="GO:0016491">
    <property type="term" value="F:oxidoreductase activity"/>
    <property type="evidence" value="ECO:0007669"/>
    <property type="project" value="UniProtKB-KW"/>
</dbReference>
<dbReference type="GO" id="GO:0005737">
    <property type="term" value="C:cytoplasm"/>
    <property type="evidence" value="ECO:0007669"/>
    <property type="project" value="InterPro"/>
</dbReference>
<evidence type="ECO:0000256" key="4">
    <source>
        <dbReference type="ARBA" id="ARBA00023157"/>
    </source>
</evidence>
<proteinExistence type="inferred from homology"/>
<dbReference type="PROSITE" id="PS50861">
    <property type="entry name" value="AA_TRNA_LIGASE_II_GLYAB"/>
    <property type="match status" value="1"/>
</dbReference>
<sequence length="209" mass="23431">MDNKSLFGLIVITALVIWGLVAWGSKPSQNTPATTAQNQIQNVSDPDELVLGSRDAKVQIVEYSDPQCPACALANETINDIIANNQGKVMLLYRHFPLSYHQFSKQGGRAMQSASRQGKFKEMKDIIFQNQDKISDTTITDFAQQIGLDMARYQEDYNDPKIVAKVESDYQKGLADKIDATPTIFLNGTKIENWSDPIAFQRQIDELLK</sequence>
<organism evidence="7 8">
    <name type="scientific">Candidatus Berkelbacteria bacterium CG03_land_8_20_14_0_80_40_36</name>
    <dbReference type="NCBI Taxonomy" id="1974509"/>
    <lineage>
        <taxon>Bacteria</taxon>
        <taxon>Candidatus Berkelbacteria</taxon>
    </lineage>
</organism>
<evidence type="ECO:0000313" key="8">
    <source>
        <dbReference type="Proteomes" id="UP000229966"/>
    </source>
</evidence>
<gene>
    <name evidence="7" type="ORF">COS38_02865</name>
</gene>
<dbReference type="GO" id="GO:0006426">
    <property type="term" value="P:glycyl-tRNA aminoacylation"/>
    <property type="evidence" value="ECO:0007669"/>
    <property type="project" value="InterPro"/>
</dbReference>
<dbReference type="Gene3D" id="3.40.30.10">
    <property type="entry name" value="Glutaredoxin"/>
    <property type="match status" value="1"/>
</dbReference>
<keyword evidence="5" id="KW-0676">Redox-active center</keyword>
<dbReference type="PANTHER" id="PTHR13887:SF14">
    <property type="entry name" value="DISULFIDE BOND FORMATION PROTEIN D"/>
    <property type="match status" value="1"/>
</dbReference>
<keyword evidence="2" id="KW-0732">Signal</keyword>
<feature type="domain" description="Thioredoxin-like fold" evidence="6">
    <location>
        <begin position="46"/>
        <end position="206"/>
    </location>
</feature>
<dbReference type="InterPro" id="IPR036249">
    <property type="entry name" value="Thioredoxin-like_sf"/>
</dbReference>
<dbReference type="AlphaFoldDB" id="A0A2M7CHT8"/>
<protein>
    <recommendedName>
        <fullName evidence="6">Thioredoxin-like fold domain-containing protein</fullName>
    </recommendedName>
</protein>
<evidence type="ECO:0000256" key="1">
    <source>
        <dbReference type="ARBA" id="ARBA00005791"/>
    </source>
</evidence>
<dbReference type="GO" id="GO:0004820">
    <property type="term" value="F:glycine-tRNA ligase activity"/>
    <property type="evidence" value="ECO:0007669"/>
    <property type="project" value="InterPro"/>
</dbReference>
<name>A0A2M7CHT8_9BACT</name>
<keyword evidence="4" id="KW-1015">Disulfide bond</keyword>
<keyword evidence="3" id="KW-0560">Oxidoreductase</keyword>
<dbReference type="Proteomes" id="UP000229966">
    <property type="component" value="Unassembled WGS sequence"/>
</dbReference>
<reference evidence="8" key="1">
    <citation type="submission" date="2017-09" db="EMBL/GenBank/DDBJ databases">
        <title>Depth-based differentiation of microbial function through sediment-hosted aquifers and enrichment of novel symbionts in the deep terrestrial subsurface.</title>
        <authorList>
            <person name="Probst A.J."/>
            <person name="Ladd B."/>
            <person name="Jarett J.K."/>
            <person name="Geller-Mcgrath D.E."/>
            <person name="Sieber C.M.K."/>
            <person name="Emerson J.B."/>
            <person name="Anantharaman K."/>
            <person name="Thomas B.C."/>
            <person name="Malmstrom R."/>
            <person name="Stieglmeier M."/>
            <person name="Klingl A."/>
            <person name="Woyke T."/>
            <person name="Ryan C.M."/>
            <person name="Banfield J.F."/>
        </authorList>
    </citation>
    <scope>NUCLEOTIDE SEQUENCE [LARGE SCALE GENOMIC DNA]</scope>
</reference>
<dbReference type="InterPro" id="IPR006194">
    <property type="entry name" value="Gly-tRNA-synth_heterodimer"/>
</dbReference>
<comment type="similarity">
    <text evidence="1">Belongs to the thioredoxin family. DsbA subfamily.</text>
</comment>
<dbReference type="GO" id="GO:0005524">
    <property type="term" value="F:ATP binding"/>
    <property type="evidence" value="ECO:0007669"/>
    <property type="project" value="InterPro"/>
</dbReference>
<comment type="caution">
    <text evidence="7">The sequence shown here is derived from an EMBL/GenBank/DDBJ whole genome shotgun (WGS) entry which is preliminary data.</text>
</comment>
<dbReference type="EMBL" id="PEUM01000081">
    <property type="protein sequence ID" value="PIV25205.1"/>
    <property type="molecule type" value="Genomic_DNA"/>
</dbReference>
<evidence type="ECO:0000256" key="2">
    <source>
        <dbReference type="ARBA" id="ARBA00022729"/>
    </source>
</evidence>
<dbReference type="SUPFAM" id="SSF52833">
    <property type="entry name" value="Thioredoxin-like"/>
    <property type="match status" value="1"/>
</dbReference>
<evidence type="ECO:0000256" key="5">
    <source>
        <dbReference type="ARBA" id="ARBA00023284"/>
    </source>
</evidence>
<evidence type="ECO:0000256" key="3">
    <source>
        <dbReference type="ARBA" id="ARBA00023002"/>
    </source>
</evidence>